<dbReference type="RefSeq" id="XP_001432833.1">
    <property type="nucleotide sequence ID" value="XM_001432796.1"/>
</dbReference>
<dbReference type="HOGENOM" id="CLU_695349_0_0_1"/>
<evidence type="ECO:0000313" key="3">
    <source>
        <dbReference type="Proteomes" id="UP000000600"/>
    </source>
</evidence>
<sequence>MQQTNELRTQSNTIKQLEEVIQKINTNHINLMESKEIINQFYDKQNNDDKEIVIKHLDEKFPQYLALIQENNPNHQIQFQKLDQYIQTTNQEDVDKFKEKFDEFWSENEINLKEKQEVQFNKNCNIELLKIQNKTKKYIHKSGNQESKEQFLNNLVKKEPSKEDDFDQYFEITSKNLVQENVFDLVFTDKTAKQEINQKPLQDTQKKIYSEQFKDINLQIKNFTNNISISQYSKITNLDVELEYISKTDLDKFLNTKENKDLLKFCENKDKTQAILQFQQFFKIFGYSFDTQKLDEVENLVLVKKEKTLLDYLAYQDNSYYENHLNVSHEFNFLVGLNLSPQKQVIKLYEYKKYIKEFKENQIFIIQKKLFSMKKLAIVNSRTIVIMIQIMDFSMRQ</sequence>
<protein>
    <submittedName>
        <fullName evidence="2">Uncharacterized protein</fullName>
    </submittedName>
</protein>
<reference evidence="2 3" key="1">
    <citation type="journal article" date="2006" name="Nature">
        <title>Global trends of whole-genome duplications revealed by the ciliate Paramecium tetraurelia.</title>
        <authorList>
            <consortium name="Genoscope"/>
            <person name="Aury J.-M."/>
            <person name="Jaillon O."/>
            <person name="Duret L."/>
            <person name="Noel B."/>
            <person name="Jubin C."/>
            <person name="Porcel B.M."/>
            <person name="Segurens B."/>
            <person name="Daubin V."/>
            <person name="Anthouard V."/>
            <person name="Aiach N."/>
            <person name="Arnaiz O."/>
            <person name="Billaut A."/>
            <person name="Beisson J."/>
            <person name="Blanc I."/>
            <person name="Bouhouche K."/>
            <person name="Camara F."/>
            <person name="Duharcourt S."/>
            <person name="Guigo R."/>
            <person name="Gogendeau D."/>
            <person name="Katinka M."/>
            <person name="Keller A.-M."/>
            <person name="Kissmehl R."/>
            <person name="Klotz C."/>
            <person name="Koll F."/>
            <person name="Le Moue A."/>
            <person name="Lepere C."/>
            <person name="Malinsky S."/>
            <person name="Nowacki M."/>
            <person name="Nowak J.K."/>
            <person name="Plattner H."/>
            <person name="Poulain J."/>
            <person name="Ruiz F."/>
            <person name="Serrano V."/>
            <person name="Zagulski M."/>
            <person name="Dessen P."/>
            <person name="Betermier M."/>
            <person name="Weissenbach J."/>
            <person name="Scarpelli C."/>
            <person name="Schachter V."/>
            <person name="Sperling L."/>
            <person name="Meyer E."/>
            <person name="Cohen J."/>
            <person name="Wincker P."/>
        </authorList>
    </citation>
    <scope>NUCLEOTIDE SEQUENCE [LARGE SCALE GENOMIC DNA]</scope>
    <source>
        <strain evidence="2 3">Stock d4-2</strain>
    </source>
</reference>
<proteinExistence type="predicted"/>
<dbReference type="InParanoid" id="A0C3R9"/>
<dbReference type="EMBL" id="CT868039">
    <property type="protein sequence ID" value="CAK65436.1"/>
    <property type="molecule type" value="Genomic_DNA"/>
</dbReference>
<evidence type="ECO:0000313" key="2">
    <source>
        <dbReference type="EMBL" id="CAK65436.1"/>
    </source>
</evidence>
<name>A0C3R9_PARTE</name>
<evidence type="ECO:0000256" key="1">
    <source>
        <dbReference type="SAM" id="Coils"/>
    </source>
</evidence>
<accession>A0C3R9</accession>
<organism evidence="2 3">
    <name type="scientific">Paramecium tetraurelia</name>
    <dbReference type="NCBI Taxonomy" id="5888"/>
    <lineage>
        <taxon>Eukaryota</taxon>
        <taxon>Sar</taxon>
        <taxon>Alveolata</taxon>
        <taxon>Ciliophora</taxon>
        <taxon>Intramacronucleata</taxon>
        <taxon>Oligohymenophorea</taxon>
        <taxon>Peniculida</taxon>
        <taxon>Parameciidae</taxon>
        <taxon>Paramecium</taxon>
    </lineage>
</organism>
<feature type="coiled-coil region" evidence="1">
    <location>
        <begin position="7"/>
        <end position="34"/>
    </location>
</feature>
<dbReference type="OrthoDB" id="687730at2759"/>
<dbReference type="KEGG" id="ptm:GSPATT00034915001"/>
<keyword evidence="3" id="KW-1185">Reference proteome</keyword>
<dbReference type="GeneID" id="5018623"/>
<dbReference type="AlphaFoldDB" id="A0C3R9"/>
<gene>
    <name evidence="2" type="ORF">GSPATT00034915001</name>
</gene>
<keyword evidence="1" id="KW-0175">Coiled coil</keyword>
<dbReference type="Proteomes" id="UP000000600">
    <property type="component" value="Unassembled WGS sequence"/>
</dbReference>